<comment type="similarity">
    <text evidence="2">Belongs to the RNase K family.</text>
</comment>
<keyword evidence="7" id="KW-1185">Reference proteome</keyword>
<dbReference type="EMBL" id="BTSY01000004">
    <property type="protein sequence ID" value="GMT23805.1"/>
    <property type="molecule type" value="Genomic_DNA"/>
</dbReference>
<dbReference type="GO" id="GO:0016020">
    <property type="term" value="C:membrane"/>
    <property type="evidence" value="ECO:0007669"/>
    <property type="project" value="UniProtKB-SubCell"/>
</dbReference>
<evidence type="ECO:0000256" key="1">
    <source>
        <dbReference type="ARBA" id="ARBA00004141"/>
    </source>
</evidence>
<dbReference type="GO" id="GO:0004521">
    <property type="term" value="F:RNA endonuclease activity"/>
    <property type="evidence" value="ECO:0007669"/>
    <property type="project" value="InterPro"/>
</dbReference>
<evidence type="ECO:0000256" key="5">
    <source>
        <dbReference type="ARBA" id="ARBA00023136"/>
    </source>
</evidence>
<organism evidence="6 7">
    <name type="scientific">Pristionchus fissidentatus</name>
    <dbReference type="NCBI Taxonomy" id="1538716"/>
    <lineage>
        <taxon>Eukaryota</taxon>
        <taxon>Metazoa</taxon>
        <taxon>Ecdysozoa</taxon>
        <taxon>Nematoda</taxon>
        <taxon>Chromadorea</taxon>
        <taxon>Rhabditida</taxon>
        <taxon>Rhabditina</taxon>
        <taxon>Diplogasteromorpha</taxon>
        <taxon>Diplogasteroidea</taxon>
        <taxon>Neodiplogasteridae</taxon>
        <taxon>Pristionchus</taxon>
    </lineage>
</organism>
<protein>
    <submittedName>
        <fullName evidence="6">Uncharacterized protein</fullName>
    </submittedName>
</protein>
<evidence type="ECO:0000313" key="7">
    <source>
        <dbReference type="Proteomes" id="UP001432322"/>
    </source>
</evidence>
<evidence type="ECO:0000313" key="6">
    <source>
        <dbReference type="EMBL" id="GMT23805.1"/>
    </source>
</evidence>
<comment type="subcellular location">
    <subcellularLocation>
        <location evidence="1">Membrane</location>
        <topology evidence="1">Multi-pass membrane protein</topology>
    </subcellularLocation>
</comment>
<comment type="caution">
    <text evidence="6">The sequence shown here is derived from an EMBL/GenBank/DDBJ whole genome shotgun (WGS) entry which is preliminary data.</text>
</comment>
<dbReference type="AlphaFoldDB" id="A0AAV5W0H6"/>
<dbReference type="Proteomes" id="UP001432322">
    <property type="component" value="Unassembled WGS sequence"/>
</dbReference>
<keyword evidence="4" id="KW-1133">Transmembrane helix</keyword>
<dbReference type="InterPro" id="IPR026770">
    <property type="entry name" value="RNase_K"/>
</dbReference>
<name>A0AAV5W0H6_9BILA</name>
<reference evidence="6" key="1">
    <citation type="submission" date="2023-10" db="EMBL/GenBank/DDBJ databases">
        <title>Genome assembly of Pristionchus species.</title>
        <authorList>
            <person name="Yoshida K."/>
            <person name="Sommer R.J."/>
        </authorList>
    </citation>
    <scope>NUCLEOTIDE SEQUENCE</scope>
    <source>
        <strain evidence="6">RS5133</strain>
    </source>
</reference>
<keyword evidence="5" id="KW-0472">Membrane</keyword>
<keyword evidence="3" id="KW-0812">Transmembrane</keyword>
<accession>A0AAV5W0H6</accession>
<evidence type="ECO:0000256" key="2">
    <source>
        <dbReference type="ARBA" id="ARBA00008458"/>
    </source>
</evidence>
<proteinExistence type="inferred from homology"/>
<dbReference type="PANTHER" id="PTHR31733">
    <property type="entry name" value="RIBONUCLEASE KAPPA"/>
    <property type="match status" value="1"/>
</dbReference>
<evidence type="ECO:0000256" key="3">
    <source>
        <dbReference type="ARBA" id="ARBA00022692"/>
    </source>
</evidence>
<sequence>MAIVAARMARDDADMDTKWWGGYPRLQFVERARAQETYDNLVGDIWSKSKRTARSASLTNLTYIRDIPLEYPIPRAPSASSLAPSLALPQYYREAQRIVHTEKVYKPHFDDYSKEYSVAKWRNTLRDVEKPYKPSPYLSSDVSTHVPYYTFQTKRVFFDEKHRANRSYLRGSQLYLDKYVVARLKADDFANRFAYSAYEWRKPQDHAFNRHFMYNQGVEHPVATGIPHAFYDKLAMRRMYKLTGRFYF</sequence>
<evidence type="ECO:0000256" key="4">
    <source>
        <dbReference type="ARBA" id="ARBA00022989"/>
    </source>
</evidence>
<gene>
    <name evidence="6" type="ORF">PFISCL1PPCAC_15102</name>
</gene>